<evidence type="ECO:0000256" key="1">
    <source>
        <dbReference type="SAM" id="MobiDB-lite"/>
    </source>
</evidence>
<dbReference type="Gene3D" id="3.40.50.1820">
    <property type="entry name" value="alpha/beta hydrolase"/>
    <property type="match status" value="1"/>
</dbReference>
<name>A0A5C2SWN4_9APHY</name>
<dbReference type="Proteomes" id="UP000313359">
    <property type="component" value="Unassembled WGS sequence"/>
</dbReference>
<dbReference type="OrthoDB" id="6431331at2759"/>
<feature type="transmembrane region" description="Helical" evidence="2">
    <location>
        <begin position="113"/>
        <end position="131"/>
    </location>
</feature>
<keyword evidence="2" id="KW-1133">Transmembrane helix</keyword>
<dbReference type="SUPFAM" id="SSF53474">
    <property type="entry name" value="alpha/beta-Hydrolases"/>
    <property type="match status" value="1"/>
</dbReference>
<evidence type="ECO:0000313" key="3">
    <source>
        <dbReference type="EMBL" id="RPD67198.1"/>
    </source>
</evidence>
<dbReference type="PANTHER" id="PTHR37471:SF1">
    <property type="entry name" value="AB HYDROLASE-1 DOMAIN-CONTAINING PROTEIN"/>
    <property type="match status" value="1"/>
</dbReference>
<reference evidence="3" key="1">
    <citation type="journal article" date="2018" name="Genome Biol. Evol.">
        <title>Genomics and development of Lentinus tigrinus, a white-rot wood-decaying mushroom with dimorphic fruiting bodies.</title>
        <authorList>
            <person name="Wu B."/>
            <person name="Xu Z."/>
            <person name="Knudson A."/>
            <person name="Carlson A."/>
            <person name="Chen N."/>
            <person name="Kovaka S."/>
            <person name="LaButti K."/>
            <person name="Lipzen A."/>
            <person name="Pennachio C."/>
            <person name="Riley R."/>
            <person name="Schakwitz W."/>
            <person name="Umezawa K."/>
            <person name="Ohm R.A."/>
            <person name="Grigoriev I.V."/>
            <person name="Nagy L.G."/>
            <person name="Gibbons J."/>
            <person name="Hibbett D."/>
        </authorList>
    </citation>
    <scope>NUCLEOTIDE SEQUENCE [LARGE SCALE GENOMIC DNA]</scope>
    <source>
        <strain evidence="3">ALCF2SS1-6</strain>
    </source>
</reference>
<keyword evidence="2" id="KW-0472">Membrane</keyword>
<sequence length="593" mass="67362">MSHAALGQPELRSLPFVRVPWSCSCRLRQDVHSFRDGPPHPKAHGSPPSRTMTTEKLIPALAETHHAPPRRDLSFYLVLFVAVVPIWSVVPLSWGFVVYALRYGIVWTFSWRGWCLFALALSEVFFSVYHYNLTSFISGPSPNSHGNLHELRAVFQRVLQAGLASLPEEGFDEETLDVDRPGSPAESVTSLEFDDPRAVDFRIYLRTWFGKVPWSSIRRHEMFAWLYWAIFNAPFAGIEKVSQPERKALHEVIEFLEFRAGCKIPEGSNAAASPLLLTLDPVNVAWRPLVWYAAVTISNALIRRRFRTKWGAKIGTYKELEYVLRIPPTWDALTGPRPVVFMHGLGLGLTQYRRFIEHIFVALPDHPILVPLLPHVSQEILHPRYLKPMGRKELSECLAGLIADLGWADLDVPSPETSDSEDKDVPDKASSKVPKGVTMLSHSNGSFGHAWLLKAYPKMVTRSCFVDPVTFCSWEGDLCYNFIYRPCTNGLHLIVKYFVGTELGVANFLQRHFDWSANCLWYEEIPNARNPKKTMFVLGGNDAIIDANRVKRYLTSHGVRKGLYFDPDGRHGAALLTCSPYHNDILRWLRDEN</sequence>
<dbReference type="PANTHER" id="PTHR37471">
    <property type="entry name" value="UNNAMED PRODUCT"/>
    <property type="match status" value="1"/>
</dbReference>
<evidence type="ECO:0000313" key="4">
    <source>
        <dbReference type="Proteomes" id="UP000313359"/>
    </source>
</evidence>
<feature type="transmembrane region" description="Helical" evidence="2">
    <location>
        <begin position="75"/>
        <end position="101"/>
    </location>
</feature>
<organism evidence="3 4">
    <name type="scientific">Lentinus tigrinus ALCF2SS1-6</name>
    <dbReference type="NCBI Taxonomy" id="1328759"/>
    <lineage>
        <taxon>Eukaryota</taxon>
        <taxon>Fungi</taxon>
        <taxon>Dikarya</taxon>
        <taxon>Basidiomycota</taxon>
        <taxon>Agaricomycotina</taxon>
        <taxon>Agaricomycetes</taxon>
        <taxon>Polyporales</taxon>
        <taxon>Polyporaceae</taxon>
        <taxon>Lentinus</taxon>
    </lineage>
</organism>
<dbReference type="EMBL" id="ML122250">
    <property type="protein sequence ID" value="RPD67198.1"/>
    <property type="molecule type" value="Genomic_DNA"/>
</dbReference>
<dbReference type="AlphaFoldDB" id="A0A5C2SWN4"/>
<evidence type="ECO:0000256" key="2">
    <source>
        <dbReference type="SAM" id="Phobius"/>
    </source>
</evidence>
<feature type="region of interest" description="Disordered" evidence="1">
    <location>
        <begin position="414"/>
        <end position="435"/>
    </location>
</feature>
<keyword evidence="4" id="KW-1185">Reference proteome</keyword>
<evidence type="ECO:0008006" key="5">
    <source>
        <dbReference type="Google" id="ProtNLM"/>
    </source>
</evidence>
<dbReference type="InterPro" id="IPR029058">
    <property type="entry name" value="AB_hydrolase_fold"/>
</dbReference>
<accession>A0A5C2SWN4</accession>
<protein>
    <recommendedName>
        <fullName evidence="5">Alpha/beta-hydrolase</fullName>
    </recommendedName>
</protein>
<proteinExistence type="predicted"/>
<keyword evidence="2" id="KW-0812">Transmembrane</keyword>
<gene>
    <name evidence="3" type="ORF">L227DRAFT_569378</name>
</gene>
<dbReference type="STRING" id="1328759.A0A5C2SWN4"/>